<evidence type="ECO:0000313" key="4">
    <source>
        <dbReference type="EMBL" id="SDZ48829.1"/>
    </source>
</evidence>
<dbReference type="PANTHER" id="PTHR43739">
    <property type="entry name" value="XYLOGLUCANASE (EUROFUNG)"/>
    <property type="match status" value="1"/>
</dbReference>
<gene>
    <name evidence="4" type="ORF">SAMN05444412_11729</name>
</gene>
<evidence type="ECO:0000256" key="2">
    <source>
        <dbReference type="SAM" id="SignalP"/>
    </source>
</evidence>
<evidence type="ECO:0000259" key="3">
    <source>
        <dbReference type="Pfam" id="PF15902"/>
    </source>
</evidence>
<accession>A0A1H3THM2</accession>
<dbReference type="SUPFAM" id="SSF110296">
    <property type="entry name" value="Oligoxyloglucan reducing end-specific cellobiohydrolase"/>
    <property type="match status" value="3"/>
</dbReference>
<feature type="signal peptide" evidence="2">
    <location>
        <begin position="1"/>
        <end position="26"/>
    </location>
</feature>
<dbReference type="Pfam" id="PF15902">
    <property type="entry name" value="Sortilin-Vps10"/>
    <property type="match status" value="1"/>
</dbReference>
<dbReference type="InterPro" id="IPR052025">
    <property type="entry name" value="Xyloglucanase_GH74"/>
</dbReference>
<protein>
    <submittedName>
        <fullName evidence="4">BNR/Asp-box repeat-containing protein</fullName>
    </submittedName>
</protein>
<dbReference type="InterPro" id="IPR002860">
    <property type="entry name" value="BNR_rpt"/>
</dbReference>
<dbReference type="InterPro" id="IPR015943">
    <property type="entry name" value="WD40/YVTN_repeat-like_dom_sf"/>
</dbReference>
<dbReference type="Proteomes" id="UP000199663">
    <property type="component" value="Unassembled WGS sequence"/>
</dbReference>
<comment type="caution">
    <text evidence="4">The sequence shown here is derived from an EMBL/GenBank/DDBJ whole genome shotgun (WGS) entry which is preliminary data.</text>
</comment>
<feature type="domain" description="Sortilin N-terminal" evidence="3">
    <location>
        <begin position="126"/>
        <end position="251"/>
    </location>
</feature>
<keyword evidence="5" id="KW-1185">Reference proteome</keyword>
<name>A0A1H3THM2_9BACT</name>
<feature type="chain" id="PRO_5045706922" evidence="2">
    <location>
        <begin position="27"/>
        <end position="1023"/>
    </location>
</feature>
<sequence>MMRKILQLILVCGLMLSFGLPNETKAQTYDEKVYDAVQWRLVGPHRGGRSAAVAGVASEKNTYYFGATGGGVWKTTDGGRNWGNISDGYFGGSIGAVTVAESDPNIIYVGGGEKTVRGNVSYGYGMWKSTDAGKTWAQTGLEESRFISRVRIHPTNPDVVYAALLGDIFKPTEMRGVYKTMDGGKTWERKLYVGDVAGAVDLILDPNNPETLYATTWDVKRTPYSLESGGPNSKIFKSTDGGENWTEISRNKGLPAGLLGIMGITVSPLNSNRLWAIVENLEGGVFRSDDGGETWEKTNEDRSLRQRAWYYTRIYADTQDENIVYVVNVDYHKSTDGGKTFKSSSAPHGDHHDLWIDPNDNQRMVIADDGGAQVSYDGGTSWSTYMNQPTAQFYRVTTDNHFPYRIYGAQQDNSTMRINHRNEGAAITEKDWEVSAGSESGWLAVDPNDNDIVFGGNYGGLLQYLDHKSGAKRNVNVYPDNPMGHGAEGMKFRFQWNFPIFFSPHDSNVLYTTSNQFHRSSNKGQSWETFSPDLTRNAKDKLGPSGGPITKDNTSVEYYSTIFTAAESPLKKGVIWAGSDDGLVHVTQDNGKTWENVTPKDLPEWTQVNSMEGHPFEEGGLYFAATAYKNGDFAPYLYKTTDYGKTWTKIVKGIDAQHFTRVVRADPAKKGILYAGTETGMYISFDDGANWQSFQMNLPIVPITDLTIKENNLIAATQGRSFWIIDDLTVFHQLAENVGSKPFHLFQPQDSYSLDGVRKESTTAGTNRPGGVLVYYHLKDEPKEEVRLEFYDKQKKLVHQFSSKGIEGDTLKYKTGSNEFNWNLRIPDARKFEGMIMWSGPLRGPKVVPGDYSVRLIVDGQAQEHGFKVLPDKRYPTTQEDLQAKFDFLLSVRDKLTETHEAIILIRKYKEELHTILEKDPKQKRRIDPIVKTISDIEKELYQTQNSSGQDPLNYPIRLNNKLAHLNVIAGTGEFKPTDSAEEVRVEITRQINIQLTKFKEIEKTQISKILNIEEMKTELKMK</sequence>
<keyword evidence="2" id="KW-0732">Signal</keyword>
<evidence type="ECO:0000313" key="5">
    <source>
        <dbReference type="Proteomes" id="UP000199663"/>
    </source>
</evidence>
<dbReference type="PANTHER" id="PTHR43739:SF5">
    <property type="entry name" value="EXO-ALPHA-SIALIDASE"/>
    <property type="match status" value="1"/>
</dbReference>
<dbReference type="InterPro" id="IPR031778">
    <property type="entry name" value="Sortilin_N"/>
</dbReference>
<dbReference type="EMBL" id="FNQC01000017">
    <property type="protein sequence ID" value="SDZ48829.1"/>
    <property type="molecule type" value="Genomic_DNA"/>
</dbReference>
<dbReference type="Pfam" id="PF02012">
    <property type="entry name" value="BNR"/>
    <property type="match status" value="1"/>
</dbReference>
<keyword evidence="1" id="KW-0677">Repeat</keyword>
<proteinExistence type="predicted"/>
<dbReference type="Gene3D" id="2.130.10.10">
    <property type="entry name" value="YVTN repeat-like/Quinoprotein amine dehydrogenase"/>
    <property type="match status" value="4"/>
</dbReference>
<evidence type="ECO:0000256" key="1">
    <source>
        <dbReference type="ARBA" id="ARBA00022737"/>
    </source>
</evidence>
<dbReference type="CDD" id="cd15482">
    <property type="entry name" value="Sialidase_non-viral"/>
    <property type="match status" value="3"/>
</dbReference>
<reference evidence="4 5" key="1">
    <citation type="submission" date="2016-10" db="EMBL/GenBank/DDBJ databases">
        <authorList>
            <person name="Varghese N."/>
            <person name="Submissions S."/>
        </authorList>
    </citation>
    <scope>NUCLEOTIDE SEQUENCE [LARGE SCALE GENOMIC DNA]</scope>
    <source>
        <strain evidence="4 5">DSM 17997</strain>
    </source>
</reference>
<organism evidence="4 5">
    <name type="scientific">Rhodonellum ikkaensis</name>
    <dbReference type="NCBI Taxonomy" id="336829"/>
    <lineage>
        <taxon>Bacteria</taxon>
        <taxon>Pseudomonadati</taxon>
        <taxon>Bacteroidota</taxon>
        <taxon>Cytophagia</taxon>
        <taxon>Cytophagales</taxon>
        <taxon>Cytophagaceae</taxon>
        <taxon>Rhodonellum</taxon>
    </lineage>
</organism>